<evidence type="ECO:0000313" key="3">
    <source>
        <dbReference type="EMBL" id="KAF9598982.1"/>
    </source>
</evidence>
<accession>A0A835HIL2</accession>
<name>A0A835HIL2_9MAGN</name>
<feature type="region of interest" description="Disordered" evidence="1">
    <location>
        <begin position="340"/>
        <end position="359"/>
    </location>
</feature>
<dbReference type="InterPro" id="IPR025558">
    <property type="entry name" value="DUF4283"/>
</dbReference>
<feature type="compositionally biased region" description="Polar residues" evidence="1">
    <location>
        <begin position="340"/>
        <end position="355"/>
    </location>
</feature>
<dbReference type="PANTHER" id="PTHR31286:SF180">
    <property type="entry name" value="OS10G0362600 PROTEIN"/>
    <property type="match status" value="1"/>
</dbReference>
<comment type="caution">
    <text evidence="3">The sequence shown here is derived from an EMBL/GenBank/DDBJ whole genome shotgun (WGS) entry which is preliminary data.</text>
</comment>
<dbReference type="InterPro" id="IPR040256">
    <property type="entry name" value="At4g02000-like"/>
</dbReference>
<organism evidence="3 4">
    <name type="scientific">Coptis chinensis</name>
    <dbReference type="NCBI Taxonomy" id="261450"/>
    <lineage>
        <taxon>Eukaryota</taxon>
        <taxon>Viridiplantae</taxon>
        <taxon>Streptophyta</taxon>
        <taxon>Embryophyta</taxon>
        <taxon>Tracheophyta</taxon>
        <taxon>Spermatophyta</taxon>
        <taxon>Magnoliopsida</taxon>
        <taxon>Ranunculales</taxon>
        <taxon>Ranunculaceae</taxon>
        <taxon>Coptidoideae</taxon>
        <taxon>Coptis</taxon>
    </lineage>
</organism>
<dbReference type="OrthoDB" id="10684608at2759"/>
<protein>
    <recommendedName>
        <fullName evidence="2">DUF4283 domain-containing protein</fullName>
    </recommendedName>
</protein>
<dbReference type="EMBL" id="JADFTS010000007">
    <property type="protein sequence ID" value="KAF9598982.1"/>
    <property type="molecule type" value="Genomic_DNA"/>
</dbReference>
<feature type="domain" description="DUF4283" evidence="2">
    <location>
        <begin position="6"/>
        <end position="64"/>
    </location>
</feature>
<sequence length="649" mass="71551">MSFPFVKNALEKAWRIKGSMDITTDRDLFYISFFVSEDKQAVLEGGPIFIAGNIFVVMPWSPEAESQRNNVSIVPIWAKLSKVPKELWTKKGLSFLASLIGGPLCMDGATSMKRRLDFAKVCVTIPLDFEFPSSIKLKICGKHVFVDVEYPWKPPSCSRCCRFGHPTARCPVAPSQVWVPRTSLIREQNPFDAAPAARPSSQNVESLNNCAPVVSGVISTINEAVVTRESPSTARTSVRPPSSLLDAVVSRVSPSTANPSETASADCPSTQVTINRVYTAPVGPEEMSATNGVIVTRDSSSSARMSARSPTSLVGVVVSRESPSTAMAIVGCPFSPPLSRPSQSLTRYSKDSASSLGPLLATPNIPRLLRIADGSSLNNMTGNSFTMRNSGSPTFPRVTAQPSGYPRGKEVVVFSTHEQPQSIQEHEEGSVSANDLFQFNVDNNGYASLVMEEDGIDDNISETHEEPFDDHIVDSPQVTRLNMPSQVVTRAQLQQQHLQNSGKRGKGRAKGSEVLPQGLSDHTLIVISISNSHKCRAPFRFCNYWVVNPSFKDTLIKCWSIPRQGNPSFMLCKKLKMFKEALKGWPRFSSTDLQNQVVAVRANLEDIQLLMQKRPFDSHISNLERSRRTELCDLMLMEEYDLMQRTNTD</sequence>
<dbReference type="Proteomes" id="UP000631114">
    <property type="component" value="Unassembled WGS sequence"/>
</dbReference>
<dbReference type="Pfam" id="PF14111">
    <property type="entry name" value="DUF4283"/>
    <property type="match status" value="1"/>
</dbReference>
<evidence type="ECO:0000256" key="1">
    <source>
        <dbReference type="SAM" id="MobiDB-lite"/>
    </source>
</evidence>
<dbReference type="PANTHER" id="PTHR31286">
    <property type="entry name" value="GLYCINE-RICH CELL WALL STRUCTURAL PROTEIN 1.8-LIKE"/>
    <property type="match status" value="1"/>
</dbReference>
<dbReference type="AlphaFoldDB" id="A0A835HIL2"/>
<evidence type="ECO:0000313" key="4">
    <source>
        <dbReference type="Proteomes" id="UP000631114"/>
    </source>
</evidence>
<reference evidence="3 4" key="1">
    <citation type="submission" date="2020-10" db="EMBL/GenBank/DDBJ databases">
        <title>The Coptis chinensis genome and diversification of protoberbering-type alkaloids.</title>
        <authorList>
            <person name="Wang B."/>
            <person name="Shu S."/>
            <person name="Song C."/>
            <person name="Liu Y."/>
        </authorList>
    </citation>
    <scope>NUCLEOTIDE SEQUENCE [LARGE SCALE GENOMIC DNA]</scope>
    <source>
        <strain evidence="3">HL-2020</strain>
        <tissue evidence="3">Leaf</tissue>
    </source>
</reference>
<gene>
    <name evidence="3" type="ORF">IFM89_033327</name>
</gene>
<keyword evidence="4" id="KW-1185">Reference proteome</keyword>
<proteinExistence type="predicted"/>
<evidence type="ECO:0000259" key="2">
    <source>
        <dbReference type="Pfam" id="PF14111"/>
    </source>
</evidence>